<protein>
    <recommendedName>
        <fullName evidence="3">Small CPxCG-related zinc finger protein</fullName>
    </recommendedName>
</protein>
<evidence type="ECO:0008006" key="3">
    <source>
        <dbReference type="Google" id="ProtNLM"/>
    </source>
</evidence>
<comment type="caution">
    <text evidence="1">The sequence shown here is derived from an EMBL/GenBank/DDBJ whole genome shotgun (WGS) entry which is preliminary data.</text>
</comment>
<organism evidence="1 2">
    <name type="scientific">Natrarchaeobius chitinivorans</name>
    <dbReference type="NCBI Taxonomy" id="1679083"/>
    <lineage>
        <taxon>Archaea</taxon>
        <taxon>Methanobacteriati</taxon>
        <taxon>Methanobacteriota</taxon>
        <taxon>Stenosarchaea group</taxon>
        <taxon>Halobacteria</taxon>
        <taxon>Halobacteriales</taxon>
        <taxon>Natrialbaceae</taxon>
        <taxon>Natrarchaeobius</taxon>
    </lineage>
</organism>
<name>A0A3N6MGR7_NATCH</name>
<dbReference type="InterPro" id="IPR049681">
    <property type="entry name" value="HVO_A0556-like"/>
</dbReference>
<proteinExistence type="predicted"/>
<sequence>MEQLVESEPSAGTVVDALVGGNCSYCEDGTLVRDSYKGNAAAVCDCCETPAVQVWDDDRA</sequence>
<evidence type="ECO:0000313" key="1">
    <source>
        <dbReference type="EMBL" id="RQG96030.1"/>
    </source>
</evidence>
<keyword evidence="2" id="KW-1185">Reference proteome</keyword>
<accession>A0A3N6MGR7</accession>
<reference evidence="1 2" key="1">
    <citation type="submission" date="2018-10" db="EMBL/GenBank/DDBJ databases">
        <title>Natrarchaeobius chitinivorans gen. nov., sp. nov., and Natrarchaeobius haloalkaliphilus sp. nov., alkaliphilic, chitin-utilizing haloarchaea from hypersaline alkaline lakes.</title>
        <authorList>
            <person name="Sorokin D.Y."/>
            <person name="Elcheninov A.G."/>
            <person name="Kostrikina N.A."/>
            <person name="Bale N.J."/>
            <person name="Sinninghe Damste J.S."/>
            <person name="Khijniak T.V."/>
            <person name="Kublanov I.V."/>
            <person name="Toshchakov S.V."/>
        </authorList>
    </citation>
    <scope>NUCLEOTIDE SEQUENCE [LARGE SCALE GENOMIC DNA]</scope>
    <source>
        <strain evidence="1 2">AArcht4T</strain>
    </source>
</reference>
<dbReference type="NCBIfam" id="NF041921">
    <property type="entry name" value="HVO_A0556"/>
    <property type="match status" value="1"/>
</dbReference>
<gene>
    <name evidence="1" type="ORF">EA473_07600</name>
</gene>
<dbReference type="OrthoDB" id="245896at2157"/>
<dbReference type="AlphaFoldDB" id="A0A3N6MGR7"/>
<evidence type="ECO:0000313" key="2">
    <source>
        <dbReference type="Proteomes" id="UP000282323"/>
    </source>
</evidence>
<dbReference type="EMBL" id="REGA01000004">
    <property type="protein sequence ID" value="RQG96030.1"/>
    <property type="molecule type" value="Genomic_DNA"/>
</dbReference>
<dbReference type="Proteomes" id="UP000282323">
    <property type="component" value="Unassembled WGS sequence"/>
</dbReference>
<dbReference type="RefSeq" id="WP_124195029.1">
    <property type="nucleotide sequence ID" value="NZ_REGA01000004.1"/>
</dbReference>